<dbReference type="Pfam" id="PF13419">
    <property type="entry name" value="HAD_2"/>
    <property type="match status" value="1"/>
</dbReference>
<dbReference type="InterPro" id="IPR036412">
    <property type="entry name" value="HAD-like_sf"/>
</dbReference>
<dbReference type="InterPro" id="IPR041492">
    <property type="entry name" value="HAD_2"/>
</dbReference>
<dbReference type="EMBL" id="NFLJ01000006">
    <property type="protein sequence ID" value="OUQ35778.1"/>
    <property type="molecule type" value="Genomic_DNA"/>
</dbReference>
<dbReference type="PANTHER" id="PTHR43434">
    <property type="entry name" value="PHOSPHOGLYCOLATE PHOSPHATASE"/>
    <property type="match status" value="1"/>
</dbReference>
<dbReference type="InterPro" id="IPR023214">
    <property type="entry name" value="HAD_sf"/>
</dbReference>
<dbReference type="SUPFAM" id="SSF56784">
    <property type="entry name" value="HAD-like"/>
    <property type="match status" value="1"/>
</dbReference>
<dbReference type="InterPro" id="IPR006439">
    <property type="entry name" value="HAD-SF_hydro_IA"/>
</dbReference>
<protein>
    <submittedName>
        <fullName evidence="1">Phosphoglycolate phosphatase</fullName>
    </submittedName>
</protein>
<reference evidence="1 2" key="1">
    <citation type="journal article" date="2018" name="BMC Genomics">
        <title>Whole genome sequencing and function prediction of 133 gut anaerobes isolated from chicken caecum in pure cultures.</title>
        <authorList>
            <person name="Medvecky M."/>
            <person name="Cejkova D."/>
            <person name="Polansky O."/>
            <person name="Karasova D."/>
            <person name="Kubasova T."/>
            <person name="Cizek A."/>
            <person name="Rychlik I."/>
        </authorList>
    </citation>
    <scope>NUCLEOTIDE SEQUENCE [LARGE SCALE GENOMIC DNA]</scope>
    <source>
        <strain evidence="1 2">An13</strain>
    </source>
</reference>
<dbReference type="FunFam" id="3.40.50.1000:FF:000022">
    <property type="entry name" value="Phosphoglycolate phosphatase"/>
    <property type="match status" value="1"/>
</dbReference>
<sequence>MKNILFDLDGTLTDPFLGITHSVAYSLKSFGIEVHDLETLKPFIGPPLDVSFQEYYHMDEKQSWEAVEKYREYFSTKGLFENKVYDGMEEFLQSLSDKHLYVCTSKPEVFARKILDHFSLTPYFTEIYGASLDGKLKNKGDIIAHCLKQEHLNNQDCIMVGDRQHDIVGAHQNHIPCIGVLYGYGNLEEFQQYHCDYIVEDLKELKEIIEEWENVK</sequence>
<gene>
    <name evidence="1" type="ORF">B5E75_03075</name>
</gene>
<dbReference type="InterPro" id="IPR050155">
    <property type="entry name" value="HAD-like_hydrolase_sf"/>
</dbReference>
<name>A0A1Y4T0Q6_9FIRM</name>
<keyword evidence="2" id="KW-1185">Reference proteome</keyword>
<dbReference type="AlphaFoldDB" id="A0A1Y4T0Q6"/>
<organism evidence="1 2">
    <name type="scientific">Massilimicrobiota timonensis</name>
    <dbReference type="NCBI Taxonomy" id="1776392"/>
    <lineage>
        <taxon>Bacteria</taxon>
        <taxon>Bacillati</taxon>
        <taxon>Bacillota</taxon>
        <taxon>Erysipelotrichia</taxon>
        <taxon>Erysipelotrichales</taxon>
        <taxon>Erysipelotrichaceae</taxon>
        <taxon>Massilimicrobiota</taxon>
    </lineage>
</organism>
<dbReference type="InterPro" id="IPR023198">
    <property type="entry name" value="PGP-like_dom2"/>
</dbReference>
<dbReference type="NCBIfam" id="TIGR01549">
    <property type="entry name" value="HAD-SF-IA-v1"/>
    <property type="match status" value="1"/>
</dbReference>
<accession>A0A1Y4T0Q6</accession>
<dbReference type="GO" id="GO:0005829">
    <property type="term" value="C:cytosol"/>
    <property type="evidence" value="ECO:0007669"/>
    <property type="project" value="TreeGrafter"/>
</dbReference>
<evidence type="ECO:0000313" key="1">
    <source>
        <dbReference type="EMBL" id="OUQ35778.1"/>
    </source>
</evidence>
<dbReference type="CDD" id="cd04302">
    <property type="entry name" value="HAD_5NT"/>
    <property type="match status" value="1"/>
</dbReference>
<dbReference type="Proteomes" id="UP000195305">
    <property type="component" value="Unassembled WGS sequence"/>
</dbReference>
<dbReference type="OrthoDB" id="9792518at2"/>
<dbReference type="PANTHER" id="PTHR43434:SF20">
    <property type="entry name" value="5'-NUCLEOTIDASE"/>
    <property type="match status" value="1"/>
</dbReference>
<dbReference type="RefSeq" id="WP_087357325.1">
    <property type="nucleotide sequence ID" value="NZ_NFLJ01000006.1"/>
</dbReference>
<dbReference type="Gene3D" id="1.10.150.240">
    <property type="entry name" value="Putative phosphatase, domain 2"/>
    <property type="match status" value="1"/>
</dbReference>
<evidence type="ECO:0000313" key="2">
    <source>
        <dbReference type="Proteomes" id="UP000195305"/>
    </source>
</evidence>
<dbReference type="Gene3D" id="3.40.50.1000">
    <property type="entry name" value="HAD superfamily/HAD-like"/>
    <property type="match status" value="1"/>
</dbReference>
<dbReference type="SFLD" id="SFLDS00003">
    <property type="entry name" value="Haloacid_Dehalogenase"/>
    <property type="match status" value="1"/>
</dbReference>
<dbReference type="NCBIfam" id="TIGR01509">
    <property type="entry name" value="HAD-SF-IA-v3"/>
    <property type="match status" value="1"/>
</dbReference>
<dbReference type="GO" id="GO:0004713">
    <property type="term" value="F:protein tyrosine kinase activity"/>
    <property type="evidence" value="ECO:0007669"/>
    <property type="project" value="TreeGrafter"/>
</dbReference>
<proteinExistence type="predicted"/>
<comment type="caution">
    <text evidence="1">The sequence shown here is derived from an EMBL/GenBank/DDBJ whole genome shotgun (WGS) entry which is preliminary data.</text>
</comment>
<dbReference type="SFLD" id="SFLDG01129">
    <property type="entry name" value="C1.5:_HAD__Beta-PGM__Phosphata"/>
    <property type="match status" value="1"/>
</dbReference>